<comment type="caution">
    <text evidence="2">The sequence shown here is derived from an EMBL/GenBank/DDBJ whole genome shotgun (WGS) entry which is preliminary data.</text>
</comment>
<evidence type="ECO:0008006" key="4">
    <source>
        <dbReference type="Google" id="ProtNLM"/>
    </source>
</evidence>
<feature type="region of interest" description="Disordered" evidence="1">
    <location>
        <begin position="68"/>
        <end position="92"/>
    </location>
</feature>
<organism evidence="2 3">
    <name type="scientific">Prorocentrum cordatum</name>
    <dbReference type="NCBI Taxonomy" id="2364126"/>
    <lineage>
        <taxon>Eukaryota</taxon>
        <taxon>Sar</taxon>
        <taxon>Alveolata</taxon>
        <taxon>Dinophyceae</taxon>
        <taxon>Prorocentrales</taxon>
        <taxon>Prorocentraceae</taxon>
        <taxon>Prorocentrum</taxon>
    </lineage>
</organism>
<evidence type="ECO:0000256" key="1">
    <source>
        <dbReference type="SAM" id="MobiDB-lite"/>
    </source>
</evidence>
<keyword evidence="3" id="KW-1185">Reference proteome</keyword>
<dbReference type="EMBL" id="CAUYUJ010016559">
    <property type="protein sequence ID" value="CAK0866645.1"/>
    <property type="molecule type" value="Genomic_DNA"/>
</dbReference>
<accession>A0ABN9V1M3</accession>
<evidence type="ECO:0000313" key="2">
    <source>
        <dbReference type="EMBL" id="CAK0866645.1"/>
    </source>
</evidence>
<gene>
    <name evidence="2" type="ORF">PCOR1329_LOCUS53775</name>
</gene>
<proteinExistence type="predicted"/>
<protein>
    <recommendedName>
        <fullName evidence="4">RRM domain-containing protein</fullName>
    </recommendedName>
</protein>
<dbReference type="Proteomes" id="UP001189429">
    <property type="component" value="Unassembled WGS sequence"/>
</dbReference>
<reference evidence="2" key="1">
    <citation type="submission" date="2023-10" db="EMBL/GenBank/DDBJ databases">
        <authorList>
            <person name="Chen Y."/>
            <person name="Shah S."/>
            <person name="Dougan E. K."/>
            <person name="Thang M."/>
            <person name="Chan C."/>
        </authorList>
    </citation>
    <scope>NUCLEOTIDE SEQUENCE [LARGE SCALE GENOMIC DNA]</scope>
</reference>
<evidence type="ECO:0000313" key="3">
    <source>
        <dbReference type="Proteomes" id="UP001189429"/>
    </source>
</evidence>
<sequence length="114" mass="11868">MGWPAHLDKGMFCEVFISSTGPRPGGSAGLPDTKGFGFCCAFAHLASQEEAAAAIKRLDGQDVSVEGAGGGVQDWSPAPRVNHTGALRGGVARSSNKLTVRYASRDQSPTHELV</sequence>
<name>A0ABN9V1M3_9DINO</name>